<name>A0A167MCW3_CALVF</name>
<dbReference type="PANTHER" id="PTHR46364">
    <property type="entry name" value="OS08G0421900 PROTEIN"/>
    <property type="match status" value="1"/>
</dbReference>
<dbReference type="EMBL" id="KV417283">
    <property type="protein sequence ID" value="KZO96584.1"/>
    <property type="molecule type" value="Genomic_DNA"/>
</dbReference>
<dbReference type="SUPFAM" id="SSF57903">
    <property type="entry name" value="FYVE/PHD zinc finger"/>
    <property type="match status" value="1"/>
</dbReference>
<dbReference type="AlphaFoldDB" id="A0A167MCW3"/>
<dbReference type="PROSITE" id="PS51038">
    <property type="entry name" value="BAH"/>
    <property type="match status" value="1"/>
</dbReference>
<sequence>MPPSREEFRATSGFNRTIVTGADGTMTEYFCDDEVYVAGPNALIDPDDVDEEMDERQLWRARILEIRCLNSARVWLEIAWYWTPAEFAKDVLKDFKPRLCGSKELIYVDGERLDIINCASLNGHATVDEYHESDHLRREQITEQDYYCRTQYDAKHKTFKREVVSSCLCKQQYIPDDEATMVFCPRSDCWTWYHTACLERRDLHLRAPNPAQLESLWASTHDDSSFDHLAKELESCWQRSQSLDIKAENQNDELSAVRVLARRPCMRGGEYGIVGNAGVVLRARYLLELVVRNREELPLAWRDFVWGDGGAWEMPEWEHMTETGEEGEERTIGWVCPNCEGPI</sequence>
<dbReference type="GO" id="GO:0003682">
    <property type="term" value="F:chromatin binding"/>
    <property type="evidence" value="ECO:0007669"/>
    <property type="project" value="InterPro"/>
</dbReference>
<dbReference type="Gene3D" id="2.30.30.490">
    <property type="match status" value="1"/>
</dbReference>
<proteinExistence type="predicted"/>
<gene>
    <name evidence="2" type="ORF">CALVIDRAFT_536952</name>
</gene>
<keyword evidence="3" id="KW-1185">Reference proteome</keyword>
<dbReference type="STRING" id="1330018.A0A167MCW3"/>
<dbReference type="InterPro" id="IPR001025">
    <property type="entry name" value="BAH_dom"/>
</dbReference>
<dbReference type="InterPro" id="IPR043151">
    <property type="entry name" value="BAH_sf"/>
</dbReference>
<dbReference type="Pfam" id="PF01426">
    <property type="entry name" value="BAH"/>
    <property type="match status" value="1"/>
</dbReference>
<evidence type="ECO:0000259" key="1">
    <source>
        <dbReference type="PROSITE" id="PS51038"/>
    </source>
</evidence>
<evidence type="ECO:0000313" key="2">
    <source>
        <dbReference type="EMBL" id="KZO96584.1"/>
    </source>
</evidence>
<reference evidence="2 3" key="1">
    <citation type="journal article" date="2016" name="Mol. Biol. Evol.">
        <title>Comparative Genomics of Early-Diverging Mushroom-Forming Fungi Provides Insights into the Origins of Lignocellulose Decay Capabilities.</title>
        <authorList>
            <person name="Nagy L.G."/>
            <person name="Riley R."/>
            <person name="Tritt A."/>
            <person name="Adam C."/>
            <person name="Daum C."/>
            <person name="Floudas D."/>
            <person name="Sun H."/>
            <person name="Yadav J.S."/>
            <person name="Pangilinan J."/>
            <person name="Larsson K.H."/>
            <person name="Matsuura K."/>
            <person name="Barry K."/>
            <person name="Labutti K."/>
            <person name="Kuo R."/>
            <person name="Ohm R.A."/>
            <person name="Bhattacharya S.S."/>
            <person name="Shirouzu T."/>
            <person name="Yoshinaga Y."/>
            <person name="Martin F.M."/>
            <person name="Grigoriev I.V."/>
            <person name="Hibbett D.S."/>
        </authorList>
    </citation>
    <scope>NUCLEOTIDE SEQUENCE [LARGE SCALE GENOMIC DNA]</scope>
    <source>
        <strain evidence="2 3">TUFC12733</strain>
    </source>
</reference>
<dbReference type="InterPro" id="IPR011011">
    <property type="entry name" value="Znf_FYVE_PHD"/>
</dbReference>
<evidence type="ECO:0000313" key="3">
    <source>
        <dbReference type="Proteomes" id="UP000076738"/>
    </source>
</evidence>
<protein>
    <recommendedName>
        <fullName evidence="1">BAH domain-containing protein</fullName>
    </recommendedName>
</protein>
<dbReference type="Proteomes" id="UP000076738">
    <property type="component" value="Unassembled WGS sequence"/>
</dbReference>
<accession>A0A167MCW3</accession>
<dbReference type="OrthoDB" id="10259622at2759"/>
<organism evidence="2 3">
    <name type="scientific">Calocera viscosa (strain TUFC12733)</name>
    <dbReference type="NCBI Taxonomy" id="1330018"/>
    <lineage>
        <taxon>Eukaryota</taxon>
        <taxon>Fungi</taxon>
        <taxon>Dikarya</taxon>
        <taxon>Basidiomycota</taxon>
        <taxon>Agaricomycotina</taxon>
        <taxon>Dacrymycetes</taxon>
        <taxon>Dacrymycetales</taxon>
        <taxon>Dacrymycetaceae</taxon>
        <taxon>Calocera</taxon>
    </lineage>
</organism>
<feature type="domain" description="BAH" evidence="1">
    <location>
        <begin position="34"/>
        <end position="163"/>
    </location>
</feature>